<name>A0A1J7BBC9_9ACTN</name>
<reference evidence="2 3" key="1">
    <citation type="submission" date="2016-10" db="EMBL/GenBank/DDBJ databases">
        <title>Genome sequence of Streptomyces gilvigriseus MUSC 26.</title>
        <authorList>
            <person name="Lee L.-H."/>
            <person name="Ser H.-L."/>
        </authorList>
    </citation>
    <scope>NUCLEOTIDE SEQUENCE [LARGE SCALE GENOMIC DNA]</scope>
    <source>
        <strain evidence="2 3">MUSC 26</strain>
    </source>
</reference>
<evidence type="ECO:0000313" key="2">
    <source>
        <dbReference type="EMBL" id="OIV35909.1"/>
    </source>
</evidence>
<gene>
    <name evidence="2" type="ORF">BIV57_19120</name>
</gene>
<dbReference type="OrthoDB" id="4870610at2"/>
<feature type="region of interest" description="Disordered" evidence="1">
    <location>
        <begin position="1"/>
        <end position="22"/>
    </location>
</feature>
<keyword evidence="3" id="KW-1185">Reference proteome</keyword>
<dbReference type="Proteomes" id="UP000243342">
    <property type="component" value="Unassembled WGS sequence"/>
</dbReference>
<dbReference type="STRING" id="1428644.BIV57_19120"/>
<dbReference type="AlphaFoldDB" id="A0A1J7BBC9"/>
<proteinExistence type="predicted"/>
<evidence type="ECO:0000256" key="1">
    <source>
        <dbReference type="SAM" id="MobiDB-lite"/>
    </source>
</evidence>
<evidence type="ECO:0000313" key="3">
    <source>
        <dbReference type="Proteomes" id="UP000243342"/>
    </source>
</evidence>
<feature type="compositionally biased region" description="Basic and acidic residues" evidence="1">
    <location>
        <begin position="7"/>
        <end position="18"/>
    </location>
</feature>
<protein>
    <submittedName>
        <fullName evidence="2">Uncharacterized protein</fullName>
    </submittedName>
</protein>
<sequence>MSASEFPEEHPGPARAPREWPSPVQPFRLERLAEQHCGVVSLVQLLAAGVPPEAVRARCVSGGPWRQLLPGVVLLGCREPTDDQHSWAALRFAGGDCPGSPDPMLTGLSALARYGVGDARQRRWPGGPVDILVPAARPVPDDAGVRVHRAARLPRPVVLDGLPCAPALRAALDAASVPECRYGAALVRATAASRWCTPRDVVEELHTAAPAVRPALLAAVADDARRMLRAAGVPDPGWEAELRLDGRELAVASAYWEGRGVVLWIGSAADRGARSLAGAGLAVCAAGPGRLAEEPYRVVRDVLRALRDGPHGPYDRVEIRLRC</sequence>
<organism evidence="2 3">
    <name type="scientific">Mangrovactinospora gilvigrisea</name>
    <dbReference type="NCBI Taxonomy" id="1428644"/>
    <lineage>
        <taxon>Bacteria</taxon>
        <taxon>Bacillati</taxon>
        <taxon>Actinomycetota</taxon>
        <taxon>Actinomycetes</taxon>
        <taxon>Kitasatosporales</taxon>
        <taxon>Streptomycetaceae</taxon>
        <taxon>Mangrovactinospora</taxon>
    </lineage>
</organism>
<accession>A0A1J7BBC9</accession>
<dbReference type="EMBL" id="MLCF01000126">
    <property type="protein sequence ID" value="OIV35909.1"/>
    <property type="molecule type" value="Genomic_DNA"/>
</dbReference>
<comment type="caution">
    <text evidence="2">The sequence shown here is derived from an EMBL/GenBank/DDBJ whole genome shotgun (WGS) entry which is preliminary data.</text>
</comment>
<dbReference type="RefSeq" id="WP_071658138.1">
    <property type="nucleotide sequence ID" value="NZ_MLCF01000126.1"/>
</dbReference>